<sequence length="365" mass="38183">MIDGRVVPVSESMSGFTSFQSRSVNPYTNQQTSTSSLSRPSSTQQQTSPTLTGSKPPTGSSYADGQIVGFKAGLNSHISTGSTSQITAPTNLFTEDAQFNQGVRAGFQIGLTQHPSQLSGLDASHKRDFVQGQLAGFQTALRQHSLHQGSINTEKVVSPISSGNKHIDAGAQAGFEAGIRQNVHIEKSSSTNVKTDLHGLSGAQVSKSADYEAGQRAGLEFGASHGIKGSEKLSSLEGQNQQFNLGLQAGFEASVHKHVDGVSGANESVRVQAGEHVQVGAALADTRVNGPTDGQASTVQRGEALVHASARQAVGSDEHNHVGTVGTKFEHEVNFSSGARELGTQSTHKSAQAQSGHVEANKSYK</sequence>
<feature type="compositionally biased region" description="Polar residues" evidence="1">
    <location>
        <begin position="53"/>
        <end position="63"/>
    </location>
</feature>
<gene>
    <name evidence="2" type="ORF">CROQUDRAFT_134735</name>
</gene>
<name>A0A9P6NBY7_9BASI</name>
<dbReference type="AlphaFoldDB" id="A0A9P6NBY7"/>
<dbReference type="Proteomes" id="UP000886653">
    <property type="component" value="Unassembled WGS sequence"/>
</dbReference>
<feature type="compositionally biased region" description="Polar residues" evidence="1">
    <location>
        <begin position="343"/>
        <end position="355"/>
    </location>
</feature>
<evidence type="ECO:0000313" key="2">
    <source>
        <dbReference type="EMBL" id="KAG0143846.1"/>
    </source>
</evidence>
<evidence type="ECO:0000313" key="3">
    <source>
        <dbReference type="Proteomes" id="UP000886653"/>
    </source>
</evidence>
<feature type="compositionally biased region" description="Polar residues" evidence="1">
    <location>
        <begin position="11"/>
        <end position="29"/>
    </location>
</feature>
<dbReference type="EMBL" id="MU167309">
    <property type="protein sequence ID" value="KAG0143846.1"/>
    <property type="molecule type" value="Genomic_DNA"/>
</dbReference>
<organism evidence="2 3">
    <name type="scientific">Cronartium quercuum f. sp. fusiforme G11</name>
    <dbReference type="NCBI Taxonomy" id="708437"/>
    <lineage>
        <taxon>Eukaryota</taxon>
        <taxon>Fungi</taxon>
        <taxon>Dikarya</taxon>
        <taxon>Basidiomycota</taxon>
        <taxon>Pucciniomycotina</taxon>
        <taxon>Pucciniomycetes</taxon>
        <taxon>Pucciniales</taxon>
        <taxon>Coleosporiaceae</taxon>
        <taxon>Cronartium</taxon>
    </lineage>
</organism>
<reference evidence="2" key="1">
    <citation type="submission" date="2013-11" db="EMBL/GenBank/DDBJ databases">
        <title>Genome sequence of the fusiform rust pathogen reveals effectors for host alternation and coevolution with pine.</title>
        <authorList>
            <consortium name="DOE Joint Genome Institute"/>
            <person name="Smith K."/>
            <person name="Pendleton A."/>
            <person name="Kubisiak T."/>
            <person name="Anderson C."/>
            <person name="Salamov A."/>
            <person name="Aerts A."/>
            <person name="Riley R."/>
            <person name="Clum A."/>
            <person name="Lindquist E."/>
            <person name="Ence D."/>
            <person name="Campbell M."/>
            <person name="Kronenberg Z."/>
            <person name="Feau N."/>
            <person name="Dhillon B."/>
            <person name="Hamelin R."/>
            <person name="Burleigh J."/>
            <person name="Smith J."/>
            <person name="Yandell M."/>
            <person name="Nelson C."/>
            <person name="Grigoriev I."/>
            <person name="Davis J."/>
        </authorList>
    </citation>
    <scope>NUCLEOTIDE SEQUENCE</scope>
    <source>
        <strain evidence="2">G11</strain>
    </source>
</reference>
<comment type="caution">
    <text evidence="2">The sequence shown here is derived from an EMBL/GenBank/DDBJ whole genome shotgun (WGS) entry which is preliminary data.</text>
</comment>
<evidence type="ECO:0000256" key="1">
    <source>
        <dbReference type="SAM" id="MobiDB-lite"/>
    </source>
</evidence>
<proteinExistence type="predicted"/>
<keyword evidence="3" id="KW-1185">Reference proteome</keyword>
<protein>
    <submittedName>
        <fullName evidence="2">Uncharacterized protein</fullName>
    </submittedName>
</protein>
<feature type="compositionally biased region" description="Low complexity" evidence="1">
    <location>
        <begin position="30"/>
        <end position="52"/>
    </location>
</feature>
<feature type="region of interest" description="Disordered" evidence="1">
    <location>
        <begin position="1"/>
        <end position="64"/>
    </location>
</feature>
<accession>A0A9P6NBY7</accession>
<feature type="region of interest" description="Disordered" evidence="1">
    <location>
        <begin position="340"/>
        <end position="365"/>
    </location>
</feature>
<dbReference type="OrthoDB" id="10426397at2759"/>